<evidence type="ECO:0000256" key="1">
    <source>
        <dbReference type="SAM" id="MobiDB-lite"/>
    </source>
</evidence>
<dbReference type="InterPro" id="IPR014719">
    <property type="entry name" value="Ribosomal_bL12_C/ClpS-like"/>
</dbReference>
<organism evidence="3 4">
    <name type="scientific">Stenotrophomonas maltophilia</name>
    <name type="common">Pseudomonas maltophilia</name>
    <name type="synonym">Xanthomonas maltophilia</name>
    <dbReference type="NCBI Taxonomy" id="40324"/>
    <lineage>
        <taxon>Bacteria</taxon>
        <taxon>Pseudomonadati</taxon>
        <taxon>Pseudomonadota</taxon>
        <taxon>Gammaproteobacteria</taxon>
        <taxon>Lysobacterales</taxon>
        <taxon>Lysobacteraceae</taxon>
        <taxon>Stenotrophomonas</taxon>
        <taxon>Stenotrophomonas maltophilia group</taxon>
    </lineage>
</organism>
<evidence type="ECO:0000259" key="2">
    <source>
        <dbReference type="Pfam" id="PF24832"/>
    </source>
</evidence>
<evidence type="ECO:0000313" key="4">
    <source>
        <dbReference type="Proteomes" id="UP000487117"/>
    </source>
</evidence>
<feature type="region of interest" description="Disordered" evidence="1">
    <location>
        <begin position="225"/>
        <end position="267"/>
    </location>
</feature>
<reference evidence="4" key="1">
    <citation type="journal article" date="2020" name="MBio">
        <title>Horizontal gene transfer to a defensive symbiont with a reduced genome amongst a multipartite beetle microbiome.</title>
        <authorList>
            <person name="Waterworth S.C."/>
            <person name="Florez L.V."/>
            <person name="Rees E.R."/>
            <person name="Hertweck C."/>
            <person name="Kaltenpoth M."/>
            <person name="Kwan J.C."/>
        </authorList>
    </citation>
    <scope>NUCLEOTIDE SEQUENCE [LARGE SCALE GENOMIC DNA]</scope>
</reference>
<dbReference type="EMBL" id="WNDS01000004">
    <property type="protein sequence ID" value="KAF1013921.1"/>
    <property type="molecule type" value="Genomic_DNA"/>
</dbReference>
<accession>A0A7V8JKS0</accession>
<proteinExistence type="predicted"/>
<feature type="domain" description="DUF7716" evidence="2">
    <location>
        <begin position="51"/>
        <end position="108"/>
    </location>
</feature>
<protein>
    <recommendedName>
        <fullName evidence="2">DUF7716 domain-containing protein</fullName>
    </recommendedName>
</protein>
<dbReference type="AlphaFoldDB" id="A0A7V8JKS0"/>
<dbReference type="SUPFAM" id="SSF54736">
    <property type="entry name" value="ClpS-like"/>
    <property type="match status" value="1"/>
</dbReference>
<sequence>MIELLDLQQTLRAFAACNDDDAVFNAFGWVHATDGDPLQARFWLPPDEDTAFDDDDEVPAEARALGLRSYLEPATFPDVLDVQKRQRPLSTLAEFAQALAWYHEYDAFQQVDGIDEALDEATAEDQAAARDAGVGAGIFASFDLQLSACADDQLKAVAQHVAHLHEVPVGEALARCRALPLVLGEALDRTRAQAIKDQFEATGATMQVRGFKPFAWMEAPTLRSRRAMPGGMPLHRRDAARRARPGATGLRSPGRQQRRLQRAENPC</sequence>
<dbReference type="Pfam" id="PF24832">
    <property type="entry name" value="DUF7716"/>
    <property type="match status" value="1"/>
</dbReference>
<dbReference type="InterPro" id="IPR056133">
    <property type="entry name" value="DUF7716"/>
</dbReference>
<dbReference type="Proteomes" id="UP000487117">
    <property type="component" value="Unassembled WGS sequence"/>
</dbReference>
<evidence type="ECO:0000313" key="3">
    <source>
        <dbReference type="EMBL" id="KAF1013921.1"/>
    </source>
</evidence>
<gene>
    <name evidence="3" type="ORF">GAK31_02944</name>
</gene>
<comment type="caution">
    <text evidence="3">The sequence shown here is derived from an EMBL/GenBank/DDBJ whole genome shotgun (WGS) entry which is preliminary data.</text>
</comment>
<name>A0A7V8JKS0_STEMA</name>